<dbReference type="InterPro" id="IPR014347">
    <property type="entry name" value="Tautomerase/MIF_sf"/>
</dbReference>
<dbReference type="GO" id="GO:0016853">
    <property type="term" value="F:isomerase activity"/>
    <property type="evidence" value="ECO:0007669"/>
    <property type="project" value="UniProtKB-KW"/>
</dbReference>
<evidence type="ECO:0000313" key="2">
    <source>
        <dbReference type="EMBL" id="MBM0634042.1"/>
    </source>
</evidence>
<gene>
    <name evidence="2" type="ORF">JDW19_13065</name>
</gene>
<dbReference type="RefSeq" id="WP_061828371.1">
    <property type="nucleotide sequence ID" value="NZ_CP097767.1"/>
</dbReference>
<dbReference type="Gene3D" id="3.30.429.10">
    <property type="entry name" value="Macrophage Migration Inhibitory Factor"/>
    <property type="match status" value="1"/>
</dbReference>
<name>A0A8I1IT24_PAEPO</name>
<protein>
    <submittedName>
        <fullName evidence="2">Tautomerase family protein</fullName>
    </submittedName>
</protein>
<dbReference type="EMBL" id="JAEHFQ010000006">
    <property type="protein sequence ID" value="MBM0634042.1"/>
    <property type="molecule type" value="Genomic_DNA"/>
</dbReference>
<dbReference type="AlphaFoldDB" id="A0A8I1IT24"/>
<dbReference type="SUPFAM" id="SSF55331">
    <property type="entry name" value="Tautomerase/MIF"/>
    <property type="match status" value="1"/>
</dbReference>
<reference evidence="2" key="1">
    <citation type="submission" date="2020-12" db="EMBL/GenBank/DDBJ databases">
        <title>Paenibacillus polymyxa LMG 27872: a double-edged sword.</title>
        <authorList>
            <person name="Langendries S."/>
            <person name="Garcia Mendez S."/>
            <person name="Beirinckx S."/>
            <person name="Viaene T."/>
            <person name="Baeyen S."/>
            <person name="Goeminne G."/>
            <person name="Willems A."/>
            <person name="Debode J."/>
            <person name="Goormachtig S."/>
        </authorList>
    </citation>
    <scope>NUCLEOTIDE SEQUENCE</scope>
    <source>
        <strain evidence="2">LMG 27872</strain>
    </source>
</reference>
<dbReference type="NCBIfam" id="NF041920">
    <property type="entry name" value="DmpI"/>
    <property type="match status" value="1"/>
</dbReference>
<evidence type="ECO:0000256" key="1">
    <source>
        <dbReference type="ARBA" id="ARBA00023235"/>
    </source>
</evidence>
<dbReference type="InterPro" id="IPR004370">
    <property type="entry name" value="4-OT-like_dom"/>
</dbReference>
<proteinExistence type="predicted"/>
<keyword evidence="1" id="KW-0413">Isomerase</keyword>
<accession>A0A8I1IT24</accession>
<dbReference type="Proteomes" id="UP000650605">
    <property type="component" value="Unassembled WGS sequence"/>
</dbReference>
<dbReference type="Pfam" id="PF01361">
    <property type="entry name" value="Tautomerase"/>
    <property type="match status" value="1"/>
</dbReference>
<evidence type="ECO:0000313" key="3">
    <source>
        <dbReference type="Proteomes" id="UP000650605"/>
    </source>
</evidence>
<organism evidence="2 3">
    <name type="scientific">Paenibacillus polymyxa</name>
    <name type="common">Bacillus polymyxa</name>
    <dbReference type="NCBI Taxonomy" id="1406"/>
    <lineage>
        <taxon>Bacteria</taxon>
        <taxon>Bacillati</taxon>
        <taxon>Bacillota</taxon>
        <taxon>Bacilli</taxon>
        <taxon>Bacillales</taxon>
        <taxon>Paenibacillaceae</taxon>
        <taxon>Paenibacillus</taxon>
    </lineage>
</organism>
<sequence>MPVITIEAAKLTKEQKRKLVKDLTTSASTIMNIPEQAFFVFVRENELDNIGVAGRILADKAVNSPLKNEE</sequence>
<comment type="caution">
    <text evidence="2">The sequence shown here is derived from an EMBL/GenBank/DDBJ whole genome shotgun (WGS) entry which is preliminary data.</text>
</comment>